<evidence type="ECO:0000256" key="5">
    <source>
        <dbReference type="ARBA" id="ARBA00048816"/>
    </source>
</evidence>
<evidence type="ECO:0000313" key="7">
    <source>
        <dbReference type="EMBL" id="TBW69771.1"/>
    </source>
</evidence>
<evidence type="ECO:0000313" key="8">
    <source>
        <dbReference type="Proteomes" id="UP000293637"/>
    </source>
</evidence>
<keyword evidence="4" id="KW-0315">Glutamine amidotransferase</keyword>
<dbReference type="AlphaFoldDB" id="A0A4Q9W4A1"/>
<evidence type="ECO:0000256" key="1">
    <source>
        <dbReference type="ARBA" id="ARBA00005077"/>
    </source>
</evidence>
<name>A0A4Q9W4A1_STALU</name>
<feature type="non-terminal residue" evidence="7">
    <location>
        <position position="1"/>
    </location>
</feature>
<dbReference type="InterPro" id="IPR017926">
    <property type="entry name" value="GATASE"/>
</dbReference>
<comment type="caution">
    <text evidence="7">The sequence shown here is derived from an EMBL/GenBank/DDBJ whole genome shotgun (WGS) entry which is preliminary data.</text>
</comment>
<feature type="domain" description="Glutamine amidotransferase" evidence="6">
    <location>
        <begin position="18"/>
        <end position="195"/>
    </location>
</feature>
<dbReference type="Proteomes" id="UP000293637">
    <property type="component" value="Unassembled WGS sequence"/>
</dbReference>
<dbReference type="PANTHER" id="PTHR43418:SF7">
    <property type="entry name" value="CARBAMOYL-PHOSPHATE SYNTHASE SMALL CHAIN"/>
    <property type="match status" value="1"/>
</dbReference>
<dbReference type="Gene3D" id="3.40.50.880">
    <property type="match status" value="1"/>
</dbReference>
<dbReference type="EC" id="6.3.5.5" evidence="3"/>
<dbReference type="PROSITE" id="PS51273">
    <property type="entry name" value="GATASE_TYPE_1"/>
    <property type="match status" value="1"/>
</dbReference>
<dbReference type="Pfam" id="PF00117">
    <property type="entry name" value="GATase"/>
    <property type="match status" value="1"/>
</dbReference>
<reference evidence="7 8" key="1">
    <citation type="journal article" date="2019" name="Sci. Transl. Med.">
        <title>Quorum sensing between bacterial species on the skin protects against epidermal injury in atopic dermatitis.</title>
        <authorList>
            <person name="Williams M.R."/>
        </authorList>
    </citation>
    <scope>NUCLEOTIDE SEQUENCE [LARGE SCALE GENOMIC DNA]</scope>
    <source>
        <strain evidence="7 8">E7</strain>
    </source>
</reference>
<dbReference type="RefSeq" id="WP_131513010.1">
    <property type="nucleotide sequence ID" value="NZ_SCHB01000028.1"/>
</dbReference>
<dbReference type="GO" id="GO:0004088">
    <property type="term" value="F:carbamoyl-phosphate synthase (glutamine-hydrolyzing) activity"/>
    <property type="evidence" value="ECO:0007669"/>
    <property type="project" value="UniProtKB-EC"/>
</dbReference>
<dbReference type="EMBL" id="SCHB01000028">
    <property type="protein sequence ID" value="TBW69771.1"/>
    <property type="molecule type" value="Genomic_DNA"/>
</dbReference>
<evidence type="ECO:0000256" key="3">
    <source>
        <dbReference type="ARBA" id="ARBA00012738"/>
    </source>
</evidence>
<dbReference type="CDD" id="cd01744">
    <property type="entry name" value="GATase1_CPSase"/>
    <property type="match status" value="1"/>
</dbReference>
<dbReference type="FunFam" id="3.40.50.880:FF:000029">
    <property type="entry name" value="Carbamoyl-phosphate synthase small chain"/>
    <property type="match status" value="1"/>
</dbReference>
<comment type="pathway">
    <text evidence="1">Amino-acid biosynthesis; L-arginine biosynthesis; carbamoyl phosphate from bicarbonate: step 1/1.</text>
</comment>
<comment type="similarity">
    <text evidence="2">Belongs to the CarA family.</text>
</comment>
<dbReference type="PRINTS" id="PR00096">
    <property type="entry name" value="GATASE"/>
</dbReference>
<dbReference type="InterPro" id="IPR050472">
    <property type="entry name" value="Anth_synth/Amidotransfase"/>
</dbReference>
<gene>
    <name evidence="7" type="ORF">EQ812_12430</name>
</gene>
<dbReference type="SUPFAM" id="SSF52317">
    <property type="entry name" value="Class I glutamine amidotransferase-like"/>
    <property type="match status" value="1"/>
</dbReference>
<evidence type="ECO:0000259" key="6">
    <source>
        <dbReference type="Pfam" id="PF00117"/>
    </source>
</evidence>
<dbReference type="NCBIfam" id="NF009475">
    <property type="entry name" value="PRK12838.1"/>
    <property type="match status" value="1"/>
</dbReference>
<protein>
    <recommendedName>
        <fullName evidence="3">carbamoyl-phosphate synthase (glutamine-hydrolyzing)</fullName>
        <ecNumber evidence="3">6.3.5.5</ecNumber>
    </recommendedName>
</protein>
<evidence type="ECO:0000256" key="2">
    <source>
        <dbReference type="ARBA" id="ARBA00007800"/>
    </source>
</evidence>
<dbReference type="InterPro" id="IPR035686">
    <property type="entry name" value="CPSase_GATase1"/>
</dbReference>
<organism evidence="7 8">
    <name type="scientific">Staphylococcus lugdunensis</name>
    <dbReference type="NCBI Taxonomy" id="28035"/>
    <lineage>
        <taxon>Bacteria</taxon>
        <taxon>Bacillati</taxon>
        <taxon>Bacillota</taxon>
        <taxon>Bacilli</taxon>
        <taxon>Bacillales</taxon>
        <taxon>Staphylococcaceae</taxon>
        <taxon>Staphylococcus</taxon>
    </lineage>
</organism>
<sequence>TVSTKTPYGSTGSDLSVVLLDFGKKQNIVRELNLRGCNVTVVPYDTSAEEILGMSPDGVMLSNGPGDPDEVDVALDMIRGILGKIPFFGICLGHQLFALSQGATSFKMKFGHRGANHPVKDLRTGKIDITSQNHGYSIDCDSLKNTDLEVTHIALNDGTVEGLRHKELPAFSVQYHPEARPGPSDSNYLFDEFIAMMKDFKEKERQINA</sequence>
<dbReference type="InterPro" id="IPR029062">
    <property type="entry name" value="Class_I_gatase-like"/>
</dbReference>
<evidence type="ECO:0000256" key="4">
    <source>
        <dbReference type="ARBA" id="ARBA00022962"/>
    </source>
</evidence>
<dbReference type="PANTHER" id="PTHR43418">
    <property type="entry name" value="MULTIFUNCTIONAL TRYPTOPHAN BIOSYNTHESIS PROTEIN-RELATED"/>
    <property type="match status" value="1"/>
</dbReference>
<dbReference type="PRINTS" id="PR00097">
    <property type="entry name" value="ANTSNTHASEII"/>
</dbReference>
<dbReference type="PRINTS" id="PR00099">
    <property type="entry name" value="CPSGATASE"/>
</dbReference>
<comment type="catalytic activity">
    <reaction evidence="5">
        <text>hydrogencarbonate + L-glutamine + 2 ATP + H2O = carbamoyl phosphate + L-glutamate + 2 ADP + phosphate + 2 H(+)</text>
        <dbReference type="Rhea" id="RHEA:18633"/>
        <dbReference type="ChEBI" id="CHEBI:15377"/>
        <dbReference type="ChEBI" id="CHEBI:15378"/>
        <dbReference type="ChEBI" id="CHEBI:17544"/>
        <dbReference type="ChEBI" id="CHEBI:29985"/>
        <dbReference type="ChEBI" id="CHEBI:30616"/>
        <dbReference type="ChEBI" id="CHEBI:43474"/>
        <dbReference type="ChEBI" id="CHEBI:58228"/>
        <dbReference type="ChEBI" id="CHEBI:58359"/>
        <dbReference type="ChEBI" id="CHEBI:456216"/>
        <dbReference type="EC" id="6.3.5.5"/>
    </reaction>
</comment>
<proteinExistence type="inferred from homology"/>
<accession>A0A4Q9W4A1</accession>